<gene>
    <name evidence="3" type="ORF">KIW84_040565</name>
</gene>
<accession>A0A9D4X7U0</accession>
<evidence type="ECO:0000313" key="4">
    <source>
        <dbReference type="Proteomes" id="UP001058974"/>
    </source>
</evidence>
<comment type="caution">
    <text evidence="3">The sequence shown here is derived from an EMBL/GenBank/DDBJ whole genome shotgun (WGS) entry which is preliminary data.</text>
</comment>
<name>A0A9D4X7U0_PEA</name>
<sequence length="232" mass="27102">KINTLDELLHNKARILRLLKENLTKARNRMVQQVNLHRKDKQFEVDQWVFLKLQPYRQSSVQHRPSQKLAKRYYDPFRIRRRIGSVAYELELPVSSRIHPVFHVSLLKLCHGQPVTQVSPLPDPIAFPPQELTPIDVLAHKPLHGEIKEVLIQWDGIPISEATWEQKSLFQAKYPHFNLEDKICLNGYGNVTNQMGPNNTNKEKNKTDNSSSNIVPRERPKRSAQLPIRFRM</sequence>
<feature type="domain" description="Tf2-1-like SH3-like" evidence="2">
    <location>
        <begin position="47"/>
        <end position="111"/>
    </location>
</feature>
<dbReference type="SUPFAM" id="SSF54160">
    <property type="entry name" value="Chromo domain-like"/>
    <property type="match status" value="1"/>
</dbReference>
<dbReference type="InterPro" id="IPR016197">
    <property type="entry name" value="Chromo-like_dom_sf"/>
</dbReference>
<protein>
    <recommendedName>
        <fullName evidence="2">Tf2-1-like SH3-like domain-containing protein</fullName>
    </recommendedName>
</protein>
<dbReference type="EMBL" id="JAMSHJ010000004">
    <property type="protein sequence ID" value="KAI5415157.1"/>
    <property type="molecule type" value="Genomic_DNA"/>
</dbReference>
<dbReference type="AlphaFoldDB" id="A0A9D4X7U0"/>
<feature type="region of interest" description="Disordered" evidence="1">
    <location>
        <begin position="194"/>
        <end position="232"/>
    </location>
</feature>
<dbReference type="Proteomes" id="UP001058974">
    <property type="component" value="Chromosome 4"/>
</dbReference>
<dbReference type="Pfam" id="PF24626">
    <property type="entry name" value="SH3_Tf2-1"/>
    <property type="match status" value="1"/>
</dbReference>
<evidence type="ECO:0000259" key="2">
    <source>
        <dbReference type="Pfam" id="PF24626"/>
    </source>
</evidence>
<dbReference type="PANTHER" id="PTHR46148">
    <property type="entry name" value="CHROMO DOMAIN-CONTAINING PROTEIN"/>
    <property type="match status" value="1"/>
</dbReference>
<evidence type="ECO:0000313" key="3">
    <source>
        <dbReference type="EMBL" id="KAI5415157.1"/>
    </source>
</evidence>
<organism evidence="3 4">
    <name type="scientific">Pisum sativum</name>
    <name type="common">Garden pea</name>
    <name type="synonym">Lathyrus oleraceus</name>
    <dbReference type="NCBI Taxonomy" id="3888"/>
    <lineage>
        <taxon>Eukaryota</taxon>
        <taxon>Viridiplantae</taxon>
        <taxon>Streptophyta</taxon>
        <taxon>Embryophyta</taxon>
        <taxon>Tracheophyta</taxon>
        <taxon>Spermatophyta</taxon>
        <taxon>Magnoliopsida</taxon>
        <taxon>eudicotyledons</taxon>
        <taxon>Gunneridae</taxon>
        <taxon>Pentapetalae</taxon>
        <taxon>rosids</taxon>
        <taxon>fabids</taxon>
        <taxon>Fabales</taxon>
        <taxon>Fabaceae</taxon>
        <taxon>Papilionoideae</taxon>
        <taxon>50 kb inversion clade</taxon>
        <taxon>NPAAA clade</taxon>
        <taxon>Hologalegina</taxon>
        <taxon>IRL clade</taxon>
        <taxon>Fabeae</taxon>
        <taxon>Lathyrus</taxon>
    </lineage>
</organism>
<dbReference type="InterPro" id="IPR056924">
    <property type="entry name" value="SH3_Tf2-1"/>
</dbReference>
<proteinExistence type="predicted"/>
<evidence type="ECO:0000256" key="1">
    <source>
        <dbReference type="SAM" id="MobiDB-lite"/>
    </source>
</evidence>
<feature type="non-terminal residue" evidence="3">
    <location>
        <position position="1"/>
    </location>
</feature>
<dbReference type="PANTHER" id="PTHR46148:SF55">
    <property type="match status" value="1"/>
</dbReference>
<dbReference type="Gramene" id="Psat04G0056500-T1">
    <property type="protein sequence ID" value="KAI5415157.1"/>
    <property type="gene ID" value="KIW84_040565"/>
</dbReference>
<keyword evidence="4" id="KW-1185">Reference proteome</keyword>
<reference evidence="3 4" key="1">
    <citation type="journal article" date="2022" name="Nat. Genet.">
        <title>Improved pea reference genome and pan-genome highlight genomic features and evolutionary characteristics.</title>
        <authorList>
            <person name="Yang T."/>
            <person name="Liu R."/>
            <person name="Luo Y."/>
            <person name="Hu S."/>
            <person name="Wang D."/>
            <person name="Wang C."/>
            <person name="Pandey M.K."/>
            <person name="Ge S."/>
            <person name="Xu Q."/>
            <person name="Li N."/>
            <person name="Li G."/>
            <person name="Huang Y."/>
            <person name="Saxena R.K."/>
            <person name="Ji Y."/>
            <person name="Li M."/>
            <person name="Yan X."/>
            <person name="He Y."/>
            <person name="Liu Y."/>
            <person name="Wang X."/>
            <person name="Xiang C."/>
            <person name="Varshney R.K."/>
            <person name="Ding H."/>
            <person name="Gao S."/>
            <person name="Zong X."/>
        </authorList>
    </citation>
    <scope>NUCLEOTIDE SEQUENCE [LARGE SCALE GENOMIC DNA]</scope>
    <source>
        <strain evidence="3 4">cv. Zhongwan 6</strain>
    </source>
</reference>